<keyword evidence="7 12" id="KW-0904">Protein phosphatase</keyword>
<sequence length="543" mass="64798">MTFLKELTYKKQLEEFVEKIQETLFDPVDVEYLDECKSNLHPTHYLEVVEERYCRDLCGYPICQNKIPKKKLPKYRINRKVMQIVDMSELKFYCSEKCLINSKLYLSQLSDEPIILRKNKQKTNEQRIHEMFENLKIEGGEKKSTVSEQSKKILNQQLPKESRKDTMSGIVEHTYTQSDQILQSNLETHQIKELGNDHKQQKDEIKIEIEKTKGKVNKNQKEKCQESDTEKVKDQEKNKKEQVKAKEKKNEIVKEIDTEKVQDKEKKKVKEKEKEKEKKKDQFEEFPEFPEFSGYQFKSYPEISLDSMSDDNFKKNQNQEEEKKKKKKKPKKKLRLQRSNENSMEKQKTKSVYETPQYNPYNELFDLEDITREDLDNELSEFGSLMNEFTSWVTNKTERFMKALIQNSINHNSIENQKDIEIEIENPFDEIEKTKKKLFFQVIKRRITKINSLFNLEIVPSQIKLQELIDTFNLIRSISDFDIREWTIITITIILSLSKCKKFQYIRSVLSNNNNQIYNQLLEYCEIKNDEMNALVDVISCGF</sequence>
<proteinExistence type="inferred from homology"/>
<evidence type="ECO:0000256" key="12">
    <source>
        <dbReference type="RuleBase" id="RU367080"/>
    </source>
</evidence>
<gene>
    <name evidence="15" type="ORF">M0812_10236</name>
</gene>
<keyword evidence="5 12" id="KW-0378">Hydrolase</keyword>
<accession>A0AAV7ZQV6</accession>
<evidence type="ECO:0000256" key="9">
    <source>
        <dbReference type="ARBA" id="ARBA00047761"/>
    </source>
</evidence>
<dbReference type="AlphaFoldDB" id="A0AAV7ZQV6"/>
<name>A0AAV7ZQV6_9EUKA</name>
<evidence type="ECO:0000256" key="11">
    <source>
        <dbReference type="PROSITE-ProRule" id="PRU00812"/>
    </source>
</evidence>
<evidence type="ECO:0000256" key="5">
    <source>
        <dbReference type="ARBA" id="ARBA00022801"/>
    </source>
</evidence>
<dbReference type="Pfam" id="PF04181">
    <property type="entry name" value="RPAP2_Rtr1"/>
    <property type="match status" value="1"/>
</dbReference>
<dbReference type="GO" id="GO:0008270">
    <property type="term" value="F:zinc ion binding"/>
    <property type="evidence" value="ECO:0007669"/>
    <property type="project" value="UniProtKB-KW"/>
</dbReference>
<evidence type="ECO:0000256" key="13">
    <source>
        <dbReference type="SAM" id="MobiDB-lite"/>
    </source>
</evidence>
<dbReference type="InterPro" id="IPR039693">
    <property type="entry name" value="Rtr1/RPAP2"/>
</dbReference>
<dbReference type="EMBL" id="JANTQA010000023">
    <property type="protein sequence ID" value="KAJ3444383.1"/>
    <property type="molecule type" value="Genomic_DNA"/>
</dbReference>
<dbReference type="GO" id="GO:0043175">
    <property type="term" value="F:RNA polymerase core enzyme binding"/>
    <property type="evidence" value="ECO:0007669"/>
    <property type="project" value="UniProtKB-UniRule"/>
</dbReference>
<evidence type="ECO:0000256" key="3">
    <source>
        <dbReference type="ARBA" id="ARBA00022723"/>
    </source>
</evidence>
<evidence type="ECO:0000256" key="10">
    <source>
        <dbReference type="ARBA" id="ARBA00048336"/>
    </source>
</evidence>
<evidence type="ECO:0000256" key="8">
    <source>
        <dbReference type="ARBA" id="ARBA00023242"/>
    </source>
</evidence>
<evidence type="ECO:0000256" key="1">
    <source>
        <dbReference type="ARBA" id="ARBA00004123"/>
    </source>
</evidence>
<evidence type="ECO:0000256" key="4">
    <source>
        <dbReference type="ARBA" id="ARBA00022771"/>
    </source>
</evidence>
<keyword evidence="6 12" id="KW-0862">Zinc</keyword>
<keyword evidence="3 12" id="KW-0479">Metal-binding</keyword>
<dbReference type="PANTHER" id="PTHR14732:SF0">
    <property type="entry name" value="RNA POLYMERASE II SUBUNIT B1 CTD PHOSPHATASE RPAP2-RELATED"/>
    <property type="match status" value="1"/>
</dbReference>
<dbReference type="GO" id="GO:0008420">
    <property type="term" value="F:RNA polymerase II CTD heptapeptide repeat phosphatase activity"/>
    <property type="evidence" value="ECO:0007669"/>
    <property type="project" value="UniProtKB-UniRule"/>
</dbReference>
<feature type="region of interest" description="Disordered" evidence="13">
    <location>
        <begin position="215"/>
        <end position="283"/>
    </location>
</feature>
<comment type="similarity">
    <text evidence="2 11 12">Belongs to the RPAP2 family.</text>
</comment>
<evidence type="ECO:0000256" key="2">
    <source>
        <dbReference type="ARBA" id="ARBA00005676"/>
    </source>
</evidence>
<dbReference type="GO" id="GO:0005634">
    <property type="term" value="C:nucleus"/>
    <property type="evidence" value="ECO:0007669"/>
    <property type="project" value="UniProtKB-SubCell"/>
</dbReference>
<dbReference type="PROSITE" id="PS51479">
    <property type="entry name" value="ZF_RTR1"/>
    <property type="match status" value="1"/>
</dbReference>
<dbReference type="InterPro" id="IPR007308">
    <property type="entry name" value="Rtr1/RPAP2_dom"/>
</dbReference>
<organism evidence="15 16">
    <name type="scientific">Anaeramoeba flamelloides</name>
    <dbReference type="NCBI Taxonomy" id="1746091"/>
    <lineage>
        <taxon>Eukaryota</taxon>
        <taxon>Metamonada</taxon>
        <taxon>Anaeramoebidae</taxon>
        <taxon>Anaeramoeba</taxon>
    </lineage>
</organism>
<dbReference type="PANTHER" id="PTHR14732">
    <property type="entry name" value="RNA POLYMERASE II SUBUNIT B1 CTD PHOSPHATASE RPAP2-RELATED"/>
    <property type="match status" value="1"/>
</dbReference>
<evidence type="ECO:0000313" key="16">
    <source>
        <dbReference type="Proteomes" id="UP001146793"/>
    </source>
</evidence>
<comment type="subcellular location">
    <subcellularLocation>
        <location evidence="1 12">Nucleus</location>
    </subcellularLocation>
</comment>
<comment type="catalytic activity">
    <reaction evidence="10 12">
        <text>O-phospho-L-threonyl-[protein] + H2O = L-threonyl-[protein] + phosphate</text>
        <dbReference type="Rhea" id="RHEA:47004"/>
        <dbReference type="Rhea" id="RHEA-COMP:11060"/>
        <dbReference type="Rhea" id="RHEA-COMP:11605"/>
        <dbReference type="ChEBI" id="CHEBI:15377"/>
        <dbReference type="ChEBI" id="CHEBI:30013"/>
        <dbReference type="ChEBI" id="CHEBI:43474"/>
        <dbReference type="ChEBI" id="CHEBI:61977"/>
        <dbReference type="EC" id="3.1.3.16"/>
    </reaction>
</comment>
<feature type="compositionally biased region" description="Basic and acidic residues" evidence="13">
    <location>
        <begin position="311"/>
        <end position="323"/>
    </location>
</feature>
<comment type="caution">
    <text evidence="15">The sequence shown here is derived from an EMBL/GenBank/DDBJ whole genome shotgun (WGS) entry which is preliminary data.</text>
</comment>
<comment type="function">
    <text evidence="12">Putative RNA polymerase II subunit B1 C-terminal domain (CTD) phosphatase involved in RNA polymerase II transcription regulation.</text>
</comment>
<dbReference type="Proteomes" id="UP001146793">
    <property type="component" value="Unassembled WGS sequence"/>
</dbReference>
<dbReference type="Gene3D" id="1.25.40.820">
    <property type="match status" value="1"/>
</dbReference>
<feature type="compositionally biased region" description="Basic residues" evidence="13">
    <location>
        <begin position="324"/>
        <end position="336"/>
    </location>
</feature>
<evidence type="ECO:0000256" key="6">
    <source>
        <dbReference type="ARBA" id="ARBA00022833"/>
    </source>
</evidence>
<evidence type="ECO:0000259" key="14">
    <source>
        <dbReference type="PROSITE" id="PS51479"/>
    </source>
</evidence>
<dbReference type="EC" id="3.1.3.16" evidence="12"/>
<evidence type="ECO:0000256" key="7">
    <source>
        <dbReference type="ARBA" id="ARBA00022912"/>
    </source>
</evidence>
<dbReference type="InterPro" id="IPR038534">
    <property type="entry name" value="Rtr1/RPAP2_sf"/>
</dbReference>
<keyword evidence="4 12" id="KW-0863">Zinc-finger</keyword>
<feature type="region of interest" description="Disordered" evidence="13">
    <location>
        <begin position="306"/>
        <end position="351"/>
    </location>
</feature>
<feature type="domain" description="RTR1-type" evidence="14">
    <location>
        <begin position="35"/>
        <end position="118"/>
    </location>
</feature>
<protein>
    <recommendedName>
        <fullName evidence="12">RNA polymerase II subunit B1 CTD phosphatase RPAP2 homolog</fullName>
        <ecNumber evidence="12">3.1.3.16</ecNumber>
    </recommendedName>
</protein>
<evidence type="ECO:0000313" key="15">
    <source>
        <dbReference type="EMBL" id="KAJ3444383.1"/>
    </source>
</evidence>
<reference evidence="15" key="1">
    <citation type="submission" date="2022-08" db="EMBL/GenBank/DDBJ databases">
        <title>Novel sulphate-reducing endosymbionts in the free-living metamonad Anaeramoeba.</title>
        <authorList>
            <person name="Jerlstrom-Hultqvist J."/>
            <person name="Cepicka I."/>
            <person name="Gallot-Lavallee L."/>
            <person name="Salas-Leiva D."/>
            <person name="Curtis B.A."/>
            <person name="Zahonova K."/>
            <person name="Pipaliya S."/>
            <person name="Dacks J."/>
            <person name="Roger A.J."/>
        </authorList>
    </citation>
    <scope>NUCLEOTIDE SEQUENCE</scope>
    <source>
        <strain evidence="15">Busselton2</strain>
    </source>
</reference>
<comment type="catalytic activity">
    <reaction evidence="9 12">
        <text>O-phospho-L-seryl-[protein] + H2O = L-seryl-[protein] + phosphate</text>
        <dbReference type="Rhea" id="RHEA:20629"/>
        <dbReference type="Rhea" id="RHEA-COMP:9863"/>
        <dbReference type="Rhea" id="RHEA-COMP:11604"/>
        <dbReference type="ChEBI" id="CHEBI:15377"/>
        <dbReference type="ChEBI" id="CHEBI:29999"/>
        <dbReference type="ChEBI" id="CHEBI:43474"/>
        <dbReference type="ChEBI" id="CHEBI:83421"/>
        <dbReference type="EC" id="3.1.3.16"/>
    </reaction>
</comment>
<dbReference type="GO" id="GO:0005737">
    <property type="term" value="C:cytoplasm"/>
    <property type="evidence" value="ECO:0007669"/>
    <property type="project" value="TreeGrafter"/>
</dbReference>
<keyword evidence="8 12" id="KW-0539">Nucleus</keyword>